<keyword evidence="3" id="KW-0464">Manganese</keyword>
<dbReference type="EMBL" id="CADCVX010000551">
    <property type="protein sequence ID" value="CAA9533349.1"/>
    <property type="molecule type" value="Genomic_DNA"/>
</dbReference>
<feature type="binding site" evidence="3">
    <location>
        <position position="5"/>
    </location>
    <ligand>
        <name>Mn(2+)</name>
        <dbReference type="ChEBI" id="CHEBI:29035"/>
    </ligand>
</feature>
<feature type="binding site" evidence="3">
    <location>
        <position position="327"/>
    </location>
    <ligand>
        <name>Mn(2+)</name>
        <dbReference type="ChEBI" id="CHEBI:29035"/>
    </ligand>
</feature>
<reference evidence="5" key="1">
    <citation type="submission" date="2020-02" db="EMBL/GenBank/DDBJ databases">
        <authorList>
            <person name="Meier V. D."/>
        </authorList>
    </citation>
    <scope>NUCLEOTIDE SEQUENCE</scope>
    <source>
        <strain evidence="5">AVDCRST_MAG91</strain>
    </source>
</reference>
<dbReference type="PANTHER" id="PTHR21337">
    <property type="entry name" value="PHOSPHO-2-DEHYDRO-3-DEOXYHEPTONATE ALDOLASE 1, 2"/>
    <property type="match status" value="1"/>
</dbReference>
<evidence type="ECO:0000256" key="4">
    <source>
        <dbReference type="RuleBase" id="RU363071"/>
    </source>
</evidence>
<feature type="non-terminal residue" evidence="5">
    <location>
        <position position="1"/>
    </location>
</feature>
<keyword evidence="3" id="KW-0104">Cadmium</keyword>
<dbReference type="AlphaFoldDB" id="A0A6J4TVY6"/>
<feature type="binding site" evidence="3">
    <location>
        <position position="193"/>
    </location>
    <ligand>
        <name>phosphoenolpyruvate</name>
        <dbReference type="ChEBI" id="CHEBI:58702"/>
    </ligand>
</feature>
<comment type="similarity">
    <text evidence="1 4">Belongs to the class-II DAHP synthase family.</text>
</comment>
<organism evidence="5">
    <name type="scientific">uncultured Sphingomonadaceae bacterium</name>
    <dbReference type="NCBI Taxonomy" id="169976"/>
    <lineage>
        <taxon>Bacteria</taxon>
        <taxon>Pseudomonadati</taxon>
        <taxon>Pseudomonadota</taxon>
        <taxon>Alphaproteobacteria</taxon>
        <taxon>Sphingomonadales</taxon>
        <taxon>Sphingomonadaceae</taxon>
        <taxon>environmental samples</taxon>
    </lineage>
</organism>
<evidence type="ECO:0000256" key="2">
    <source>
        <dbReference type="ARBA" id="ARBA00022679"/>
    </source>
</evidence>
<proteinExistence type="inferred from homology"/>
<dbReference type="GO" id="GO:0009073">
    <property type="term" value="P:aromatic amino acid family biosynthetic process"/>
    <property type="evidence" value="ECO:0007669"/>
    <property type="project" value="InterPro"/>
</dbReference>
<dbReference type="SUPFAM" id="SSF51569">
    <property type="entry name" value="Aldolase"/>
    <property type="match status" value="1"/>
</dbReference>
<dbReference type="GO" id="GO:0003849">
    <property type="term" value="F:3-deoxy-7-phosphoheptulonate synthase activity"/>
    <property type="evidence" value="ECO:0007669"/>
    <property type="project" value="UniProtKB-EC"/>
</dbReference>
<dbReference type="InterPro" id="IPR002480">
    <property type="entry name" value="DAHP_synth_2"/>
</dbReference>
<name>A0A6J4TVY6_9SPHN</name>
<dbReference type="Pfam" id="PF01474">
    <property type="entry name" value="DAHP_synth_2"/>
    <property type="match status" value="2"/>
</dbReference>
<dbReference type="PANTHER" id="PTHR21337:SF0">
    <property type="entry name" value="PHOSPHO-2-DEHYDRO-3-DEOXYHEPTONATE ALDOLASE"/>
    <property type="match status" value="1"/>
</dbReference>
<sequence>QGGDCAESFAEFGADKVRTTFNLLLRMGAMLRSASGGEIVHLARIAGQFAKPRSSVTETSGGVTLPSYRGDAVNGPAFTPASRTPDPKRLLSAHRQAQVTIALLNAYSAASYADLPRINRELGIDGPVRPVSMFTSHEALLLNYEEALTRFDPKTESWWATSGHMIWIGDRTRSLNGSHVEYARGVANPVGLKCGPTMDAETLLRLIDTLDPANEPGRLVLIARFGAGDVGRHLPALMRATEGAGRRVVWSVDPMHGNTRTVGAHKTRLLGDILAEIEGFFDVARAEGVHPGGVHLEMTGADVTECLGGSAPLVEADLPRRYLTHCDPRLNERQALDVAAAVARLLENAPMLGTERLLRPEAPRATVAA</sequence>
<comment type="catalytic activity">
    <reaction evidence="4">
        <text>D-erythrose 4-phosphate + phosphoenolpyruvate + H2O = 7-phospho-2-dehydro-3-deoxy-D-arabino-heptonate + phosphate</text>
        <dbReference type="Rhea" id="RHEA:14717"/>
        <dbReference type="ChEBI" id="CHEBI:15377"/>
        <dbReference type="ChEBI" id="CHEBI:16897"/>
        <dbReference type="ChEBI" id="CHEBI:43474"/>
        <dbReference type="ChEBI" id="CHEBI:58394"/>
        <dbReference type="ChEBI" id="CHEBI:58702"/>
        <dbReference type="EC" id="2.5.1.54"/>
    </reaction>
</comment>
<keyword evidence="3" id="KW-0170">Cobalt</keyword>
<gene>
    <name evidence="5" type="ORF">AVDCRST_MAG91-3168</name>
</gene>
<dbReference type="InterPro" id="IPR013785">
    <property type="entry name" value="Aldolase_TIM"/>
</dbReference>
<dbReference type="Gene3D" id="3.20.20.70">
    <property type="entry name" value="Aldolase class I"/>
    <property type="match status" value="1"/>
</dbReference>
<evidence type="ECO:0000256" key="1">
    <source>
        <dbReference type="ARBA" id="ARBA00008911"/>
    </source>
</evidence>
<feature type="binding site" evidence="3">
    <location>
        <position position="297"/>
    </location>
    <ligand>
        <name>Mn(2+)</name>
        <dbReference type="ChEBI" id="CHEBI:29035"/>
    </ligand>
</feature>
<protein>
    <recommendedName>
        <fullName evidence="4">Phospho-2-dehydro-3-deoxyheptonate aldolase</fullName>
        <ecNumber evidence="4">2.5.1.54</ecNumber>
    </recommendedName>
</protein>
<feature type="binding site" evidence="3">
    <location>
        <position position="256"/>
    </location>
    <ligand>
        <name>Mn(2+)</name>
        <dbReference type="ChEBI" id="CHEBI:29035"/>
    </ligand>
</feature>
<accession>A0A6J4TVY6</accession>
<evidence type="ECO:0000256" key="3">
    <source>
        <dbReference type="PIRSR" id="PIRSR602480-1"/>
    </source>
</evidence>
<keyword evidence="2 4" id="KW-0808">Transferase</keyword>
<comment type="cofactor">
    <cofactor evidence="3">
        <name>Mn(2+)</name>
        <dbReference type="ChEBI" id="CHEBI:29035"/>
    </cofactor>
    <cofactor evidence="3">
        <name>Co(2+)</name>
        <dbReference type="ChEBI" id="CHEBI:48828"/>
    </cofactor>
    <cofactor evidence="3">
        <name>Cd(2+)</name>
        <dbReference type="ChEBI" id="CHEBI:48775"/>
    </cofactor>
    <text evidence="3">Binds 1 divalent cation per subunit. The enzyme is active with manganese, cobalt or cadmium ions.</text>
</comment>
<evidence type="ECO:0000313" key="5">
    <source>
        <dbReference type="EMBL" id="CAA9533349.1"/>
    </source>
</evidence>
<dbReference type="EC" id="2.5.1.54" evidence="4"/>
<feature type="binding site" evidence="3">
    <location>
        <position position="224"/>
    </location>
    <ligand>
        <name>phosphoenolpyruvate</name>
        <dbReference type="ChEBI" id="CHEBI:58702"/>
    </ligand>
</feature>
<feature type="binding site" evidence="3">
    <location>
        <position position="44"/>
    </location>
    <ligand>
        <name>phosphoenolpyruvate</name>
        <dbReference type="ChEBI" id="CHEBI:58702"/>
    </ligand>
</feature>